<dbReference type="Proteomes" id="UP000238982">
    <property type="component" value="Unassembled WGS sequence"/>
</dbReference>
<dbReference type="OMA" id="GRHAMAY"/>
<dbReference type="AlphaFoldDB" id="A0A228EAK3"/>
<evidence type="ECO:0000313" key="1">
    <source>
        <dbReference type="EMBL" id="PRF64445.1"/>
    </source>
</evidence>
<accession>A0A228EAK3</accession>
<organism evidence="1 2">
    <name type="scientific">Burkholderia multivorans</name>
    <dbReference type="NCBI Taxonomy" id="87883"/>
    <lineage>
        <taxon>Bacteria</taxon>
        <taxon>Pseudomonadati</taxon>
        <taxon>Pseudomonadota</taxon>
        <taxon>Betaproteobacteria</taxon>
        <taxon>Burkholderiales</taxon>
        <taxon>Burkholderiaceae</taxon>
        <taxon>Burkholderia</taxon>
        <taxon>Burkholderia cepacia complex</taxon>
    </lineage>
</organism>
<reference evidence="1 2" key="1">
    <citation type="submission" date="2018-03" db="EMBL/GenBank/DDBJ databases">
        <authorList>
            <person name="Keele B.F."/>
        </authorList>
    </citation>
    <scope>NUCLEOTIDE SEQUENCE [LARGE SCALE GENOMIC DNA]</scope>
    <source>
        <strain evidence="1 2">AU19729</strain>
    </source>
</reference>
<name>A0A228EAK3_9BURK</name>
<dbReference type="KEGG" id="bmk:DM80_5835"/>
<dbReference type="EMBL" id="PVGH01000029">
    <property type="protein sequence ID" value="PRF64445.1"/>
    <property type="molecule type" value="Genomic_DNA"/>
</dbReference>
<sequence length="87" mass="9540">MLLTHILIRTLTRLDDQTVRRVMSTAAAQDDPSAPPPAEFRQGRHAMAYALATFVGRRPVHFYVGLSGLVALPIYLVGTFVGGIYGR</sequence>
<dbReference type="OrthoDB" id="9021034at2"/>
<comment type="caution">
    <text evidence="1">The sequence shown here is derived from an EMBL/GenBank/DDBJ whole genome shotgun (WGS) entry which is preliminary data.</text>
</comment>
<gene>
    <name evidence="1" type="ORF">C6Q15_06085</name>
</gene>
<proteinExistence type="predicted"/>
<protein>
    <submittedName>
        <fullName evidence="1">Uncharacterized protein</fullName>
    </submittedName>
</protein>
<evidence type="ECO:0000313" key="2">
    <source>
        <dbReference type="Proteomes" id="UP000238982"/>
    </source>
</evidence>